<evidence type="ECO:0000256" key="7">
    <source>
        <dbReference type="ARBA" id="ARBA00036525"/>
    </source>
</evidence>
<dbReference type="Proteomes" id="UP000247409">
    <property type="component" value="Unassembled WGS sequence"/>
</dbReference>
<keyword evidence="4 8" id="KW-0418">Kinase</keyword>
<evidence type="ECO:0000313" key="9">
    <source>
        <dbReference type="EMBL" id="PXF41052.1"/>
    </source>
</evidence>
<dbReference type="GO" id="GO:0005737">
    <property type="term" value="C:cytoplasm"/>
    <property type="evidence" value="ECO:0007669"/>
    <property type="project" value="TreeGrafter"/>
</dbReference>
<keyword evidence="10" id="KW-1185">Reference proteome</keyword>
<dbReference type="GO" id="GO:0005634">
    <property type="term" value="C:nucleus"/>
    <property type="evidence" value="ECO:0007669"/>
    <property type="project" value="TreeGrafter"/>
</dbReference>
<dbReference type="OrthoDB" id="2573163at2759"/>
<dbReference type="PANTHER" id="PTHR12400">
    <property type="entry name" value="INOSITOL POLYPHOSPHATE KINASE"/>
    <property type="match status" value="1"/>
</dbReference>
<comment type="catalytic activity">
    <reaction evidence="7">
        <text>1D-myo-inositol 1,3,4,6-tetrakisphosphate + ATP = 1D-myo-inositol 1,3,4,5,6-pentakisphosphate + ADP + H(+)</text>
        <dbReference type="Rhea" id="RHEA:12717"/>
        <dbReference type="ChEBI" id="CHEBI:15378"/>
        <dbReference type="ChEBI" id="CHEBI:30616"/>
        <dbReference type="ChEBI" id="CHEBI:57660"/>
        <dbReference type="ChEBI" id="CHEBI:57733"/>
        <dbReference type="ChEBI" id="CHEBI:456216"/>
        <dbReference type="EC" id="2.7.1.140"/>
    </reaction>
</comment>
<dbReference type="InterPro" id="IPR038286">
    <property type="entry name" value="IPK_sf"/>
</dbReference>
<comment type="caution">
    <text evidence="9">The sequence shown here is derived from an EMBL/GenBank/DDBJ whole genome shotgun (WGS) entry which is preliminary data.</text>
</comment>
<keyword evidence="5" id="KW-0067">ATP-binding</keyword>
<evidence type="ECO:0000256" key="6">
    <source>
        <dbReference type="ARBA" id="ARBA00036164"/>
    </source>
</evidence>
<evidence type="ECO:0000313" key="10">
    <source>
        <dbReference type="Proteomes" id="UP000247409"/>
    </source>
</evidence>
<sequence>MLYPIQVGGHRAIRSAPTPDRVLKPLSQKELAFYRRITAPDLHPHLHWLRKYTPAFYGTATLPQSPSAISDTPQPPEQFLELEDLNFPFRNPSVLDVKLGFRHYDDDATPEKRLRQIQSANSTTTAETGLVICGMRTFKSSVPETCSKHFGKTLKPHQLPDALYWFFHDGTSLQRTQMQQVLSSLRALRSHFASQTSFFFYSSSLLIVYDSNPPASDVRMIDFAHTVPSEGHPDTGYLKALDNLITVLETALQLPHAPNLPSNE</sequence>
<dbReference type="GO" id="GO:0047326">
    <property type="term" value="F:inositol-1,3,4,6-tetrakisphosphate 5-kinase activity"/>
    <property type="evidence" value="ECO:0007669"/>
    <property type="project" value="RHEA"/>
</dbReference>
<reference evidence="9 10" key="1">
    <citation type="journal article" date="2018" name="Mol. Biol. Evol.">
        <title>Analysis of the draft genome of the red seaweed Gracilariopsis chorda provides insights into genome size evolution in Rhodophyta.</title>
        <authorList>
            <person name="Lee J."/>
            <person name="Yang E.C."/>
            <person name="Graf L."/>
            <person name="Yang J.H."/>
            <person name="Qiu H."/>
            <person name="Zel Zion U."/>
            <person name="Chan C.X."/>
            <person name="Stephens T.G."/>
            <person name="Weber A.P.M."/>
            <person name="Boo G.H."/>
            <person name="Boo S.M."/>
            <person name="Kim K.M."/>
            <person name="Shin Y."/>
            <person name="Jung M."/>
            <person name="Lee S.J."/>
            <person name="Yim H.S."/>
            <person name="Lee J.H."/>
            <person name="Bhattacharya D."/>
            <person name="Yoon H.S."/>
        </authorList>
    </citation>
    <scope>NUCLEOTIDE SEQUENCE [LARGE SCALE GENOMIC DNA]</scope>
    <source>
        <strain evidence="9 10">SKKU-2015</strain>
        <tissue evidence="9">Whole body</tissue>
    </source>
</reference>
<evidence type="ECO:0000256" key="1">
    <source>
        <dbReference type="ARBA" id="ARBA00007374"/>
    </source>
</evidence>
<evidence type="ECO:0000256" key="4">
    <source>
        <dbReference type="ARBA" id="ARBA00022777"/>
    </source>
</evidence>
<gene>
    <name evidence="9" type="ORF">BWQ96_09231</name>
</gene>
<evidence type="ECO:0000256" key="8">
    <source>
        <dbReference type="RuleBase" id="RU363090"/>
    </source>
</evidence>
<comment type="catalytic activity">
    <reaction evidence="6">
        <text>1D-myo-inositol 1,4,5-trisphosphate + 2 ATP = 1D-myo-inositol 1,3,4,5,6-pentakisphosphate + 2 ADP + 2 H(+)</text>
        <dbReference type="Rhea" id="RHEA:32359"/>
        <dbReference type="ChEBI" id="CHEBI:15378"/>
        <dbReference type="ChEBI" id="CHEBI:30616"/>
        <dbReference type="ChEBI" id="CHEBI:57733"/>
        <dbReference type="ChEBI" id="CHEBI:203600"/>
        <dbReference type="ChEBI" id="CHEBI:456216"/>
        <dbReference type="EC" id="2.7.1.151"/>
    </reaction>
</comment>
<evidence type="ECO:0000256" key="2">
    <source>
        <dbReference type="ARBA" id="ARBA00022679"/>
    </source>
</evidence>
<evidence type="ECO:0000256" key="5">
    <source>
        <dbReference type="ARBA" id="ARBA00022840"/>
    </source>
</evidence>
<evidence type="ECO:0000256" key="3">
    <source>
        <dbReference type="ARBA" id="ARBA00022741"/>
    </source>
</evidence>
<dbReference type="SUPFAM" id="SSF56104">
    <property type="entry name" value="SAICAR synthase-like"/>
    <property type="match status" value="1"/>
</dbReference>
<dbReference type="STRING" id="448386.A0A2V3IG80"/>
<proteinExistence type="inferred from homology"/>
<comment type="similarity">
    <text evidence="1 8">Belongs to the inositol phosphokinase (IPK) family.</text>
</comment>
<dbReference type="Pfam" id="PF03770">
    <property type="entry name" value="IPK"/>
    <property type="match status" value="1"/>
</dbReference>
<protein>
    <recommendedName>
        <fullName evidence="8">Kinase</fullName>
        <ecNumber evidence="8">2.7.-.-</ecNumber>
    </recommendedName>
</protein>
<dbReference type="PANTHER" id="PTHR12400:SF51">
    <property type="entry name" value="INOSITOL POLYPHOSPHATE MULTIKINASE"/>
    <property type="match status" value="1"/>
</dbReference>
<accession>A0A2V3IG80</accession>
<dbReference type="EC" id="2.7.-.-" evidence="8"/>
<dbReference type="AlphaFoldDB" id="A0A2V3IG80"/>
<name>A0A2V3IG80_9FLOR</name>
<keyword evidence="3" id="KW-0547">Nucleotide-binding</keyword>
<keyword evidence="2 8" id="KW-0808">Transferase</keyword>
<dbReference type="EMBL" id="NBIV01000239">
    <property type="protein sequence ID" value="PXF41052.1"/>
    <property type="molecule type" value="Genomic_DNA"/>
</dbReference>
<dbReference type="InterPro" id="IPR005522">
    <property type="entry name" value="IPK"/>
</dbReference>
<organism evidence="9 10">
    <name type="scientific">Gracilariopsis chorda</name>
    <dbReference type="NCBI Taxonomy" id="448386"/>
    <lineage>
        <taxon>Eukaryota</taxon>
        <taxon>Rhodophyta</taxon>
        <taxon>Florideophyceae</taxon>
        <taxon>Rhodymeniophycidae</taxon>
        <taxon>Gracilariales</taxon>
        <taxon>Gracilariaceae</taxon>
        <taxon>Gracilariopsis</taxon>
    </lineage>
</organism>
<dbReference type="GO" id="GO:0005524">
    <property type="term" value="F:ATP binding"/>
    <property type="evidence" value="ECO:0007669"/>
    <property type="project" value="UniProtKB-KW"/>
</dbReference>
<dbReference type="GO" id="GO:0008440">
    <property type="term" value="F:inositol-1,4,5-trisphosphate 3-kinase activity"/>
    <property type="evidence" value="ECO:0007669"/>
    <property type="project" value="TreeGrafter"/>
</dbReference>
<dbReference type="Gene3D" id="3.30.470.160">
    <property type="entry name" value="Inositol polyphosphate kinase"/>
    <property type="match status" value="1"/>
</dbReference>
<dbReference type="GO" id="GO:0032958">
    <property type="term" value="P:inositol phosphate biosynthetic process"/>
    <property type="evidence" value="ECO:0007669"/>
    <property type="project" value="InterPro"/>
</dbReference>